<organism evidence="3 4">
    <name type="scientific">Syncephalis pseudoplumigaleata</name>
    <dbReference type="NCBI Taxonomy" id="1712513"/>
    <lineage>
        <taxon>Eukaryota</taxon>
        <taxon>Fungi</taxon>
        <taxon>Fungi incertae sedis</taxon>
        <taxon>Zoopagomycota</taxon>
        <taxon>Zoopagomycotina</taxon>
        <taxon>Zoopagomycetes</taxon>
        <taxon>Zoopagales</taxon>
        <taxon>Piptocephalidaceae</taxon>
        <taxon>Syncephalis</taxon>
    </lineage>
</organism>
<sequence length="187" mass="20750">MSLFGQLRRYIVPALRLARFLAVWGSITVTLWILALPVIAREVFKGLLRRNAARNNQTPWTQSQSQSQSHQQHQQQQHHHPRPQRSARPSSRRYSAAEAQSMPRQPSASASAANAAGAGFWSRSSSYESNGAYADEPACYHERSGQRSGRRTPPPKYTPAPTPPSPPRSTSPPQPRAHPVSSGGWHM</sequence>
<accession>A0A4P9Z4K1</accession>
<feature type="region of interest" description="Disordered" evidence="1">
    <location>
        <begin position="56"/>
        <end position="110"/>
    </location>
</feature>
<evidence type="ECO:0000256" key="2">
    <source>
        <dbReference type="SAM" id="Phobius"/>
    </source>
</evidence>
<feature type="compositionally biased region" description="Low complexity" evidence="1">
    <location>
        <begin position="62"/>
        <end position="75"/>
    </location>
</feature>
<feature type="transmembrane region" description="Helical" evidence="2">
    <location>
        <begin position="20"/>
        <end position="40"/>
    </location>
</feature>
<evidence type="ECO:0000313" key="4">
    <source>
        <dbReference type="Proteomes" id="UP000278143"/>
    </source>
</evidence>
<dbReference type="EMBL" id="KZ989222">
    <property type="protein sequence ID" value="RKP27348.1"/>
    <property type="molecule type" value="Genomic_DNA"/>
</dbReference>
<keyword evidence="2" id="KW-0812">Transmembrane</keyword>
<feature type="region of interest" description="Disordered" evidence="1">
    <location>
        <begin position="138"/>
        <end position="187"/>
    </location>
</feature>
<keyword evidence="2" id="KW-0472">Membrane</keyword>
<dbReference type="Proteomes" id="UP000278143">
    <property type="component" value="Unassembled WGS sequence"/>
</dbReference>
<feature type="compositionally biased region" description="Pro residues" evidence="1">
    <location>
        <begin position="152"/>
        <end position="176"/>
    </location>
</feature>
<keyword evidence="4" id="KW-1185">Reference proteome</keyword>
<keyword evidence="2" id="KW-1133">Transmembrane helix</keyword>
<proteinExistence type="predicted"/>
<protein>
    <submittedName>
        <fullName evidence="3">Uncharacterized protein</fullName>
    </submittedName>
</protein>
<evidence type="ECO:0000313" key="3">
    <source>
        <dbReference type="EMBL" id="RKP27348.1"/>
    </source>
</evidence>
<dbReference type="AlphaFoldDB" id="A0A4P9Z4K1"/>
<dbReference type="OrthoDB" id="10553772at2759"/>
<reference evidence="4" key="1">
    <citation type="journal article" date="2018" name="Nat. Microbiol.">
        <title>Leveraging single-cell genomics to expand the fungal tree of life.</title>
        <authorList>
            <person name="Ahrendt S.R."/>
            <person name="Quandt C.A."/>
            <person name="Ciobanu D."/>
            <person name="Clum A."/>
            <person name="Salamov A."/>
            <person name="Andreopoulos B."/>
            <person name="Cheng J.F."/>
            <person name="Woyke T."/>
            <person name="Pelin A."/>
            <person name="Henrissat B."/>
            <person name="Reynolds N.K."/>
            <person name="Benny G.L."/>
            <person name="Smith M.E."/>
            <person name="James T.Y."/>
            <person name="Grigoriev I.V."/>
        </authorList>
    </citation>
    <scope>NUCLEOTIDE SEQUENCE [LARGE SCALE GENOMIC DNA]</scope>
    <source>
        <strain evidence="4">Benny S71-1</strain>
    </source>
</reference>
<evidence type="ECO:0000256" key="1">
    <source>
        <dbReference type="SAM" id="MobiDB-lite"/>
    </source>
</evidence>
<feature type="compositionally biased region" description="Basic residues" evidence="1">
    <location>
        <begin position="76"/>
        <end position="85"/>
    </location>
</feature>
<name>A0A4P9Z4K1_9FUNG</name>
<gene>
    <name evidence="3" type="ORF">SYNPS1DRAFT_21098</name>
</gene>